<protein>
    <recommendedName>
        <fullName evidence="9">C2H2-type domain-containing protein</fullName>
    </recommendedName>
</protein>
<evidence type="ECO:0000256" key="4">
    <source>
        <dbReference type="ARBA" id="ARBA00022771"/>
    </source>
</evidence>
<dbReference type="PANTHER" id="PTHR24394:SF44">
    <property type="entry name" value="ZINC FINGER PROTEIN 271-LIKE"/>
    <property type="match status" value="1"/>
</dbReference>
<dbReference type="Pfam" id="PF13912">
    <property type="entry name" value="zf-C2H2_6"/>
    <property type="match status" value="1"/>
</dbReference>
<dbReference type="PROSITE" id="PS00028">
    <property type="entry name" value="ZINC_FINGER_C2H2_1"/>
    <property type="match status" value="11"/>
</dbReference>
<dbReference type="Gene3D" id="3.30.160.60">
    <property type="entry name" value="Classic Zinc Finger"/>
    <property type="match status" value="9"/>
</dbReference>
<dbReference type="AlphaFoldDB" id="A0A9P0G000"/>
<feature type="domain" description="C2H2-type" evidence="9">
    <location>
        <begin position="278"/>
        <end position="298"/>
    </location>
</feature>
<feature type="domain" description="C2H2-type" evidence="9">
    <location>
        <begin position="418"/>
        <end position="438"/>
    </location>
</feature>
<keyword evidence="4" id="KW-0863">Zinc-finger</keyword>
<evidence type="ECO:0000256" key="2">
    <source>
        <dbReference type="ARBA" id="ARBA00022723"/>
    </source>
</evidence>
<dbReference type="GO" id="GO:0005634">
    <property type="term" value="C:nucleus"/>
    <property type="evidence" value="ECO:0007669"/>
    <property type="project" value="UniProtKB-SubCell"/>
</dbReference>
<proteinExistence type="predicted"/>
<feature type="domain" description="C2H2-type" evidence="9">
    <location>
        <begin position="221"/>
        <end position="241"/>
    </location>
</feature>
<dbReference type="FunFam" id="3.30.160.60:FF:001397">
    <property type="entry name" value="Datilografo, isoform A"/>
    <property type="match status" value="1"/>
</dbReference>
<evidence type="ECO:0000256" key="5">
    <source>
        <dbReference type="ARBA" id="ARBA00022833"/>
    </source>
</evidence>
<dbReference type="EMBL" id="LR824010">
    <property type="protein sequence ID" value="CAH0625320.1"/>
    <property type="molecule type" value="Genomic_DNA"/>
</dbReference>
<feature type="domain" description="C2H2-type" evidence="9">
    <location>
        <begin position="446"/>
        <end position="466"/>
    </location>
</feature>
<organism evidence="10 11">
    <name type="scientific">Chrysodeixis includens</name>
    <name type="common">Soybean looper</name>
    <name type="synonym">Pseudoplusia includens</name>
    <dbReference type="NCBI Taxonomy" id="689277"/>
    <lineage>
        <taxon>Eukaryota</taxon>
        <taxon>Metazoa</taxon>
        <taxon>Ecdysozoa</taxon>
        <taxon>Arthropoda</taxon>
        <taxon>Hexapoda</taxon>
        <taxon>Insecta</taxon>
        <taxon>Pterygota</taxon>
        <taxon>Neoptera</taxon>
        <taxon>Endopterygota</taxon>
        <taxon>Lepidoptera</taxon>
        <taxon>Glossata</taxon>
        <taxon>Ditrysia</taxon>
        <taxon>Noctuoidea</taxon>
        <taxon>Noctuidae</taxon>
        <taxon>Plusiinae</taxon>
        <taxon>Chrysodeixis</taxon>
    </lineage>
</organism>
<sequence length="528" mass="60570">MDANFYSRDLNKCCRTCMSDKSEDMYDIFSVGKEFDIAVMISLYTSIKVEIDDIFPKKLCTNCYTCLITFHQFRKTAETVEVELQEYFNNLTKVKFENNNIFEDQFNVDESADYQDSINNDLTNYSDISDGSQIVYADCKPNTDRINSKISKNYTHDRIDSNSKGKEIISYICNICSQSFQVHHLYVKHLLSHSQSQTLNITEIPNMAKDITTDNDKSLKCDICSERFKSINSLSAHKRKHIPKGRVLACSICKKVFKKISPLKRHESSHESNRPYKCSVCSKSFATESTLTEHLNKHNGVKSHICPICSKAFAHLSTLTNHVKVHTKPKPYLCPTCGKRFDSSTNLNQHMRRHIGLKPFACDFCPKKFVSKGELKSHIVTHTGEKLFSCDQCNSSFTKRCSLVKHKRVHLGIKPYHCDTCPMKFTCKDHLKRHIRIHTGERPYKCDLCERAFTQSNDLVKHKRSHLGNNIYPCTECTQSFKFRTELRQHLSDHFISAQSKTLKVDAGNNIAPLNKESAVNMGSEEKG</sequence>
<dbReference type="GO" id="GO:1990837">
    <property type="term" value="F:sequence-specific double-stranded DNA binding"/>
    <property type="evidence" value="ECO:0007669"/>
    <property type="project" value="UniProtKB-ARBA"/>
</dbReference>
<dbReference type="FunFam" id="3.30.160.60:FF:000145">
    <property type="entry name" value="Zinc finger protein 574"/>
    <property type="match status" value="1"/>
</dbReference>
<dbReference type="Pfam" id="PF07776">
    <property type="entry name" value="zf-AD"/>
    <property type="match status" value="1"/>
</dbReference>
<dbReference type="SUPFAM" id="SSF57667">
    <property type="entry name" value="beta-beta-alpha zinc fingers"/>
    <property type="match status" value="6"/>
</dbReference>
<keyword evidence="6" id="KW-0805">Transcription regulation</keyword>
<gene>
    <name evidence="10" type="ORF">CINC_LOCUS11949</name>
</gene>
<dbReference type="FunFam" id="3.30.160.60:FF:002343">
    <property type="entry name" value="Zinc finger protein 33A"/>
    <property type="match status" value="1"/>
</dbReference>
<feature type="domain" description="C2H2-type" evidence="9">
    <location>
        <begin position="173"/>
        <end position="193"/>
    </location>
</feature>
<accession>A0A9P0G000</accession>
<keyword evidence="5" id="KW-0862">Zinc</keyword>
<dbReference type="Gene3D" id="3.40.1800.20">
    <property type="match status" value="1"/>
</dbReference>
<feature type="domain" description="C2H2-type" evidence="9">
    <location>
        <begin position="306"/>
        <end position="326"/>
    </location>
</feature>
<feature type="domain" description="C2H2-type" evidence="9">
    <location>
        <begin position="334"/>
        <end position="354"/>
    </location>
</feature>
<dbReference type="InterPro" id="IPR012934">
    <property type="entry name" value="Znf_AD"/>
</dbReference>
<feature type="domain" description="C2H2-type" evidence="9">
    <location>
        <begin position="362"/>
        <end position="382"/>
    </location>
</feature>
<dbReference type="FunFam" id="3.30.160.60:FF:000065">
    <property type="entry name" value="B-cell CLL/lymphoma 6, member B"/>
    <property type="match status" value="1"/>
</dbReference>
<dbReference type="InterPro" id="IPR013087">
    <property type="entry name" value="Znf_C2H2_type"/>
</dbReference>
<keyword evidence="2" id="KW-0479">Metal-binding</keyword>
<evidence type="ECO:0000256" key="7">
    <source>
        <dbReference type="ARBA" id="ARBA00023163"/>
    </source>
</evidence>
<feature type="domain" description="C2H2-type" evidence="9">
    <location>
        <begin position="390"/>
        <end position="410"/>
    </location>
</feature>
<evidence type="ECO:0000256" key="1">
    <source>
        <dbReference type="ARBA" id="ARBA00004123"/>
    </source>
</evidence>
<dbReference type="FunFam" id="3.30.160.60:FF:000303">
    <property type="entry name" value="Zinc finger protein 41"/>
    <property type="match status" value="1"/>
</dbReference>
<evidence type="ECO:0000256" key="6">
    <source>
        <dbReference type="ARBA" id="ARBA00023015"/>
    </source>
</evidence>
<dbReference type="SMART" id="SM00868">
    <property type="entry name" value="zf-AD"/>
    <property type="match status" value="1"/>
</dbReference>
<evidence type="ECO:0000313" key="10">
    <source>
        <dbReference type="EMBL" id="CAH0625320.1"/>
    </source>
</evidence>
<dbReference type="Proteomes" id="UP001154114">
    <property type="component" value="Chromosome 7"/>
</dbReference>
<evidence type="ECO:0000256" key="8">
    <source>
        <dbReference type="ARBA" id="ARBA00023242"/>
    </source>
</evidence>
<keyword evidence="7" id="KW-0804">Transcription</keyword>
<keyword evidence="11" id="KW-1185">Reference proteome</keyword>
<dbReference type="Pfam" id="PF00096">
    <property type="entry name" value="zf-C2H2"/>
    <property type="match status" value="6"/>
</dbReference>
<keyword evidence="3" id="KW-0677">Repeat</keyword>
<dbReference type="PANTHER" id="PTHR24394">
    <property type="entry name" value="ZINC FINGER PROTEIN"/>
    <property type="match status" value="1"/>
</dbReference>
<dbReference type="InterPro" id="IPR036236">
    <property type="entry name" value="Znf_C2H2_sf"/>
</dbReference>
<dbReference type="FunFam" id="3.30.160.60:FF:000495">
    <property type="entry name" value="zinc finger protein 668"/>
    <property type="match status" value="1"/>
</dbReference>
<dbReference type="SMART" id="SM00355">
    <property type="entry name" value="ZnF_C2H2"/>
    <property type="match status" value="11"/>
</dbReference>
<dbReference type="OrthoDB" id="1095242at2759"/>
<keyword evidence="8" id="KW-0539">Nucleus</keyword>
<reference evidence="10" key="1">
    <citation type="submission" date="2021-12" db="EMBL/GenBank/DDBJ databases">
        <authorList>
            <person name="King R."/>
        </authorList>
    </citation>
    <scope>NUCLEOTIDE SEQUENCE</scope>
</reference>
<dbReference type="Pfam" id="PF13894">
    <property type="entry name" value="zf-C2H2_4"/>
    <property type="match status" value="1"/>
</dbReference>
<comment type="subcellular location">
    <subcellularLocation>
        <location evidence="1">Nucleus</location>
    </subcellularLocation>
</comment>
<feature type="domain" description="C2H2-type" evidence="9">
    <location>
        <begin position="250"/>
        <end position="270"/>
    </location>
</feature>
<dbReference type="GO" id="GO:0045892">
    <property type="term" value="P:negative regulation of DNA-templated transcription"/>
    <property type="evidence" value="ECO:0007669"/>
    <property type="project" value="UniProtKB-ARBA"/>
</dbReference>
<evidence type="ECO:0000313" key="11">
    <source>
        <dbReference type="Proteomes" id="UP001154114"/>
    </source>
</evidence>
<evidence type="ECO:0000256" key="3">
    <source>
        <dbReference type="ARBA" id="ARBA00022737"/>
    </source>
</evidence>
<evidence type="ECO:0000259" key="9">
    <source>
        <dbReference type="PROSITE" id="PS00028"/>
    </source>
</evidence>
<dbReference type="FunFam" id="3.30.160.60:FF:000446">
    <property type="entry name" value="Zinc finger protein"/>
    <property type="match status" value="1"/>
</dbReference>
<feature type="domain" description="C2H2-type" evidence="9">
    <location>
        <begin position="474"/>
        <end position="494"/>
    </location>
</feature>
<dbReference type="GO" id="GO:0000981">
    <property type="term" value="F:DNA-binding transcription factor activity, RNA polymerase II-specific"/>
    <property type="evidence" value="ECO:0007669"/>
    <property type="project" value="TreeGrafter"/>
</dbReference>
<dbReference type="GO" id="GO:0008270">
    <property type="term" value="F:zinc ion binding"/>
    <property type="evidence" value="ECO:0007669"/>
    <property type="project" value="UniProtKB-KW"/>
</dbReference>
<dbReference type="SUPFAM" id="SSF57716">
    <property type="entry name" value="Glucocorticoid receptor-like (DNA-binding domain)"/>
    <property type="match status" value="1"/>
</dbReference>
<name>A0A9P0G000_CHRIL</name>